<proteinExistence type="inferred from homology"/>
<keyword evidence="6 13" id="KW-0378">Hydrolase</keyword>
<dbReference type="Gene3D" id="3.40.140.10">
    <property type="entry name" value="Cytidine Deaminase, domain 2"/>
    <property type="match status" value="1"/>
</dbReference>
<dbReference type="GO" id="GO:0008270">
    <property type="term" value="F:zinc ion binding"/>
    <property type="evidence" value="ECO:0007669"/>
    <property type="project" value="UniProtKB-UniRule"/>
</dbReference>
<evidence type="ECO:0000256" key="3">
    <source>
        <dbReference type="ARBA" id="ARBA00006576"/>
    </source>
</evidence>
<keyword evidence="14" id="KW-1185">Reference proteome</keyword>
<dbReference type="InterPro" id="IPR050202">
    <property type="entry name" value="Cyt/Deoxycyt_deaminase"/>
</dbReference>
<dbReference type="SUPFAM" id="SSF53927">
    <property type="entry name" value="Cytidine deaminase-like"/>
    <property type="match status" value="1"/>
</dbReference>
<gene>
    <name evidence="15" type="primary">LOC113789243</name>
</gene>
<feature type="active site" description="Proton donor" evidence="10">
    <location>
        <position position="61"/>
    </location>
</feature>
<dbReference type="CDD" id="cd01283">
    <property type="entry name" value="cytidine_deaminase"/>
    <property type="match status" value="1"/>
</dbReference>
<dbReference type="GO" id="GO:0072527">
    <property type="term" value="P:pyrimidine-containing compound metabolic process"/>
    <property type="evidence" value="ECO:0007669"/>
    <property type="project" value="UniProtKB-ARBA"/>
</dbReference>
<evidence type="ECO:0000256" key="13">
    <source>
        <dbReference type="RuleBase" id="RU364006"/>
    </source>
</evidence>
<dbReference type="FunCoup" id="A0A6P6XMA2">
    <property type="interactions" value="104"/>
</dbReference>
<evidence type="ECO:0000256" key="1">
    <source>
        <dbReference type="ARBA" id="ARBA00001947"/>
    </source>
</evidence>
<dbReference type="OMA" id="MTDLRIN"/>
<dbReference type="InterPro" id="IPR016193">
    <property type="entry name" value="Cytidine_deaminase-like"/>
</dbReference>
<evidence type="ECO:0000256" key="11">
    <source>
        <dbReference type="PIRSR" id="PIRSR606262-2"/>
    </source>
</evidence>
<feature type="binding site" evidence="12">
    <location>
        <position position="96"/>
    </location>
    <ligand>
        <name>Zn(2+)</name>
        <dbReference type="ChEBI" id="CHEBI:29105"/>
        <note>catalytic</note>
    </ligand>
</feature>
<dbReference type="InParanoid" id="A0A6P6XMA2"/>
<comment type="catalytic activity">
    <reaction evidence="9 13">
        <text>cytidine + H2O + H(+) = uridine + NH4(+)</text>
        <dbReference type="Rhea" id="RHEA:16069"/>
        <dbReference type="ChEBI" id="CHEBI:15377"/>
        <dbReference type="ChEBI" id="CHEBI:15378"/>
        <dbReference type="ChEBI" id="CHEBI:16704"/>
        <dbReference type="ChEBI" id="CHEBI:17562"/>
        <dbReference type="ChEBI" id="CHEBI:28938"/>
        <dbReference type="EC" id="3.5.4.5"/>
    </reaction>
</comment>
<reference evidence="15" key="1">
    <citation type="submission" date="2025-08" db="UniProtKB">
        <authorList>
            <consortium name="RefSeq"/>
        </authorList>
    </citation>
    <scope>IDENTIFICATION</scope>
    <source>
        <strain evidence="15">Airmid</strain>
    </source>
</reference>
<sequence>MAMIDQKEILNLIQNARNSLVYSYCPYSNFPVGCALLCDDGTVFTGCNVENATYSGSICAERTAFVKAVSSGHRKFKAIAITSNLTNDLCAPCGNCRQFMVEFGEDLIVILANRNNDDYKQYTLNELIPISFGPKNISDYNELKDQKSSQ</sequence>
<evidence type="ECO:0000256" key="4">
    <source>
        <dbReference type="ARBA" id="ARBA00012783"/>
    </source>
</evidence>
<name>A0A6P6XMA2_DERPT</name>
<dbReference type="NCBIfam" id="NF004064">
    <property type="entry name" value="PRK05578.1"/>
    <property type="match status" value="1"/>
</dbReference>
<comment type="similarity">
    <text evidence="3 13">Belongs to the cytidine and deoxycytidylate deaminase family.</text>
</comment>
<evidence type="ECO:0000256" key="5">
    <source>
        <dbReference type="ARBA" id="ARBA00022723"/>
    </source>
</evidence>
<dbReference type="PROSITE" id="PS51747">
    <property type="entry name" value="CYT_DCMP_DEAMINASES_2"/>
    <property type="match status" value="1"/>
</dbReference>
<dbReference type="KEGG" id="dpte:113789243"/>
<dbReference type="PANTHER" id="PTHR11644:SF2">
    <property type="entry name" value="CYTIDINE DEAMINASE"/>
    <property type="match status" value="1"/>
</dbReference>
<evidence type="ECO:0000313" key="14">
    <source>
        <dbReference type="Proteomes" id="UP000515146"/>
    </source>
</evidence>
<feature type="binding site" evidence="11">
    <location>
        <begin position="48"/>
        <end position="54"/>
    </location>
    <ligand>
        <name>substrate</name>
    </ligand>
</feature>
<evidence type="ECO:0000256" key="6">
    <source>
        <dbReference type="ARBA" id="ARBA00022801"/>
    </source>
</evidence>
<dbReference type="NCBIfam" id="TIGR01354">
    <property type="entry name" value="cyt_deam_tetra"/>
    <property type="match status" value="1"/>
</dbReference>
<evidence type="ECO:0000256" key="2">
    <source>
        <dbReference type="ARBA" id="ARBA00003949"/>
    </source>
</evidence>
<keyword evidence="5 12" id="KW-0479">Metal-binding</keyword>
<dbReference type="Pfam" id="PF00383">
    <property type="entry name" value="dCMP_cyt_deam_1"/>
    <property type="match status" value="1"/>
</dbReference>
<dbReference type="GO" id="GO:0004126">
    <property type="term" value="F:cytidine deaminase activity"/>
    <property type="evidence" value="ECO:0007669"/>
    <property type="project" value="UniProtKB-UniRule"/>
</dbReference>
<evidence type="ECO:0000256" key="9">
    <source>
        <dbReference type="ARBA" id="ARBA00049558"/>
    </source>
</evidence>
<dbReference type="AlphaFoldDB" id="A0A6P6XMA2"/>
<dbReference type="FunFam" id="3.40.140.10:FF:000008">
    <property type="entry name" value="Cytidine deaminase"/>
    <property type="match status" value="1"/>
</dbReference>
<dbReference type="InterPro" id="IPR002125">
    <property type="entry name" value="CMP_dCMP_dom"/>
</dbReference>
<protein>
    <recommendedName>
        <fullName evidence="4 13">Cytidine deaminase</fullName>
        <ecNumber evidence="4 13">3.5.4.5</ecNumber>
    </recommendedName>
    <alternativeName>
        <fullName evidence="8 13">Cytidine aminohydrolase</fullName>
    </alternativeName>
</protein>
<dbReference type="GO" id="GO:0055086">
    <property type="term" value="P:nucleobase-containing small molecule metabolic process"/>
    <property type="evidence" value="ECO:0007669"/>
    <property type="project" value="UniProtKB-ARBA"/>
</dbReference>
<dbReference type="PANTHER" id="PTHR11644">
    <property type="entry name" value="CYTIDINE DEAMINASE"/>
    <property type="match status" value="1"/>
</dbReference>
<comment type="cofactor">
    <cofactor evidence="1 12 13">
        <name>Zn(2+)</name>
        <dbReference type="ChEBI" id="CHEBI:29105"/>
    </cofactor>
</comment>
<dbReference type="OrthoDB" id="414540at2759"/>
<evidence type="ECO:0000256" key="8">
    <source>
        <dbReference type="ARBA" id="ARBA00032005"/>
    </source>
</evidence>
<evidence type="ECO:0000256" key="7">
    <source>
        <dbReference type="ARBA" id="ARBA00022833"/>
    </source>
</evidence>
<dbReference type="GO" id="GO:0005829">
    <property type="term" value="C:cytosol"/>
    <property type="evidence" value="ECO:0007669"/>
    <property type="project" value="TreeGrafter"/>
</dbReference>
<dbReference type="RefSeq" id="XP_027194557.1">
    <property type="nucleotide sequence ID" value="XM_027338756.1"/>
</dbReference>
<evidence type="ECO:0000313" key="15">
    <source>
        <dbReference type="RefSeq" id="XP_027194557.1"/>
    </source>
</evidence>
<dbReference type="Proteomes" id="UP000515146">
    <property type="component" value="Unplaced"/>
</dbReference>
<dbReference type="GeneID" id="113789243"/>
<accession>A0A6P6XMA2</accession>
<organism evidence="14 15">
    <name type="scientific">Dermatophagoides pteronyssinus</name>
    <name type="common">European house dust mite</name>
    <dbReference type="NCBI Taxonomy" id="6956"/>
    <lineage>
        <taxon>Eukaryota</taxon>
        <taxon>Metazoa</taxon>
        <taxon>Ecdysozoa</taxon>
        <taxon>Arthropoda</taxon>
        <taxon>Chelicerata</taxon>
        <taxon>Arachnida</taxon>
        <taxon>Acari</taxon>
        <taxon>Acariformes</taxon>
        <taxon>Sarcoptiformes</taxon>
        <taxon>Astigmata</taxon>
        <taxon>Psoroptidia</taxon>
        <taxon>Analgoidea</taxon>
        <taxon>Pyroglyphidae</taxon>
        <taxon>Dermatophagoidinae</taxon>
        <taxon>Dermatophagoides</taxon>
    </lineage>
</organism>
<evidence type="ECO:0000256" key="12">
    <source>
        <dbReference type="PIRSR" id="PIRSR606262-3"/>
    </source>
</evidence>
<feature type="binding site" evidence="12">
    <location>
        <position position="93"/>
    </location>
    <ligand>
        <name>Zn(2+)</name>
        <dbReference type="ChEBI" id="CHEBI:29105"/>
        <note>catalytic</note>
    </ligand>
</feature>
<dbReference type="EC" id="3.5.4.5" evidence="4 13"/>
<evidence type="ECO:0000256" key="10">
    <source>
        <dbReference type="PIRSR" id="PIRSR606262-1"/>
    </source>
</evidence>
<dbReference type="InterPro" id="IPR006262">
    <property type="entry name" value="Cyt_deam_tetra"/>
</dbReference>
<comment type="function">
    <text evidence="2 13">This enzyme scavenges exogenous and endogenous cytidine and 2'-deoxycytidine for UMP synthesis.</text>
</comment>
<keyword evidence="7 12" id="KW-0862">Zinc</keyword>
<feature type="binding site" evidence="12">
    <location>
        <position position="59"/>
    </location>
    <ligand>
        <name>Zn(2+)</name>
        <dbReference type="ChEBI" id="CHEBI:29105"/>
        <note>catalytic</note>
    </ligand>
</feature>
<comment type="catalytic activity">
    <reaction evidence="13">
        <text>2'-deoxycytidine + H2O + H(+) = 2'-deoxyuridine + NH4(+)</text>
        <dbReference type="Rhea" id="RHEA:13433"/>
        <dbReference type="ChEBI" id="CHEBI:15377"/>
        <dbReference type="ChEBI" id="CHEBI:15378"/>
        <dbReference type="ChEBI" id="CHEBI:15698"/>
        <dbReference type="ChEBI" id="CHEBI:16450"/>
        <dbReference type="ChEBI" id="CHEBI:28938"/>
        <dbReference type="EC" id="3.5.4.5"/>
    </reaction>
</comment>